<dbReference type="InterPro" id="IPR007627">
    <property type="entry name" value="RNA_pol_sigma70_r2"/>
</dbReference>
<dbReference type="GO" id="GO:0006352">
    <property type="term" value="P:DNA-templated transcription initiation"/>
    <property type="evidence" value="ECO:0007669"/>
    <property type="project" value="InterPro"/>
</dbReference>
<proteinExistence type="inferred from homology"/>
<keyword evidence="5" id="KW-0804">Transcription</keyword>
<dbReference type="RefSeq" id="WP_160892364.1">
    <property type="nucleotide sequence ID" value="NZ_WUMU01000003.1"/>
</dbReference>
<evidence type="ECO:0000259" key="6">
    <source>
        <dbReference type="Pfam" id="PF04542"/>
    </source>
</evidence>
<dbReference type="AlphaFoldDB" id="A0A6L7G3R1"/>
<evidence type="ECO:0000256" key="3">
    <source>
        <dbReference type="ARBA" id="ARBA00023082"/>
    </source>
</evidence>
<feature type="domain" description="RNA polymerase sigma-70 region 2" evidence="6">
    <location>
        <begin position="31"/>
        <end position="93"/>
    </location>
</feature>
<evidence type="ECO:0000256" key="5">
    <source>
        <dbReference type="ARBA" id="ARBA00023163"/>
    </source>
</evidence>
<organism evidence="8 9">
    <name type="scientific">Pseudooceanicola albus</name>
    <dbReference type="NCBI Taxonomy" id="2692189"/>
    <lineage>
        <taxon>Bacteria</taxon>
        <taxon>Pseudomonadati</taxon>
        <taxon>Pseudomonadota</taxon>
        <taxon>Alphaproteobacteria</taxon>
        <taxon>Rhodobacterales</taxon>
        <taxon>Paracoccaceae</taxon>
        <taxon>Pseudooceanicola</taxon>
    </lineage>
</organism>
<dbReference type="SUPFAM" id="SSF88659">
    <property type="entry name" value="Sigma3 and sigma4 domains of RNA polymerase sigma factors"/>
    <property type="match status" value="1"/>
</dbReference>
<gene>
    <name evidence="8" type="ORF">GR170_05405</name>
</gene>
<dbReference type="Gene3D" id="1.10.10.10">
    <property type="entry name" value="Winged helix-like DNA-binding domain superfamily/Winged helix DNA-binding domain"/>
    <property type="match status" value="1"/>
</dbReference>
<protein>
    <submittedName>
        <fullName evidence="8">Sigma-70 family RNA polymerase sigma factor</fullName>
    </submittedName>
</protein>
<dbReference type="Pfam" id="PF04542">
    <property type="entry name" value="Sigma70_r2"/>
    <property type="match status" value="1"/>
</dbReference>
<reference evidence="8 9" key="1">
    <citation type="submission" date="2019-12" db="EMBL/GenBank/DDBJ databases">
        <authorList>
            <person name="Li M."/>
        </authorList>
    </citation>
    <scope>NUCLEOTIDE SEQUENCE [LARGE SCALE GENOMIC DNA]</scope>
    <source>
        <strain evidence="8 9">GBMRC 2024</strain>
    </source>
</reference>
<sequence>MTDRNMHWGELLRRARRGDGAAYARFLSEVTPAIRTVVRARARGDEAAVEDIVQEVLLGLHAKRHTWNEDAPVTPWLYAIARYKAADALRARRLRRTDPLEDHAEGLVDDTLGDPTAARDLGRLLEGIDTRSAGIVRSLGVEGESAGEVGARLGLSEGAVRVAYHRAMTRLRRIARGPEAKPEAKDD</sequence>
<keyword evidence="3" id="KW-0731">Sigma factor</keyword>
<dbReference type="GO" id="GO:0003677">
    <property type="term" value="F:DNA binding"/>
    <property type="evidence" value="ECO:0007669"/>
    <property type="project" value="UniProtKB-KW"/>
</dbReference>
<comment type="similarity">
    <text evidence="1">Belongs to the sigma-70 factor family. ECF subfamily.</text>
</comment>
<dbReference type="InterPro" id="IPR007630">
    <property type="entry name" value="RNA_pol_sigma70_r4"/>
</dbReference>
<dbReference type="InterPro" id="IPR013325">
    <property type="entry name" value="RNA_pol_sigma_r2"/>
</dbReference>
<keyword evidence="4" id="KW-0238">DNA-binding</keyword>
<evidence type="ECO:0000256" key="4">
    <source>
        <dbReference type="ARBA" id="ARBA00023125"/>
    </source>
</evidence>
<dbReference type="InterPro" id="IPR013324">
    <property type="entry name" value="RNA_pol_sigma_r3/r4-like"/>
</dbReference>
<name>A0A6L7G3R1_9RHOB</name>
<evidence type="ECO:0000313" key="9">
    <source>
        <dbReference type="Proteomes" id="UP000477911"/>
    </source>
</evidence>
<keyword evidence="9" id="KW-1185">Reference proteome</keyword>
<dbReference type="Gene3D" id="1.10.1740.10">
    <property type="match status" value="1"/>
</dbReference>
<evidence type="ECO:0000313" key="8">
    <source>
        <dbReference type="EMBL" id="MXN17263.1"/>
    </source>
</evidence>
<keyword evidence="2" id="KW-0805">Transcription regulation</keyword>
<evidence type="ECO:0000256" key="2">
    <source>
        <dbReference type="ARBA" id="ARBA00023015"/>
    </source>
</evidence>
<dbReference type="InterPro" id="IPR036388">
    <property type="entry name" value="WH-like_DNA-bd_sf"/>
</dbReference>
<dbReference type="EMBL" id="WUMU01000003">
    <property type="protein sequence ID" value="MXN17263.1"/>
    <property type="molecule type" value="Genomic_DNA"/>
</dbReference>
<dbReference type="InterPro" id="IPR014284">
    <property type="entry name" value="RNA_pol_sigma-70_dom"/>
</dbReference>
<evidence type="ECO:0000259" key="7">
    <source>
        <dbReference type="Pfam" id="PF04545"/>
    </source>
</evidence>
<dbReference type="PANTHER" id="PTHR43133">
    <property type="entry name" value="RNA POLYMERASE ECF-TYPE SIGMA FACTO"/>
    <property type="match status" value="1"/>
</dbReference>
<dbReference type="Proteomes" id="UP000477911">
    <property type="component" value="Unassembled WGS sequence"/>
</dbReference>
<dbReference type="Pfam" id="PF04545">
    <property type="entry name" value="Sigma70_r4"/>
    <property type="match status" value="1"/>
</dbReference>
<dbReference type="InterPro" id="IPR039425">
    <property type="entry name" value="RNA_pol_sigma-70-like"/>
</dbReference>
<dbReference type="GO" id="GO:0016987">
    <property type="term" value="F:sigma factor activity"/>
    <property type="evidence" value="ECO:0007669"/>
    <property type="project" value="UniProtKB-KW"/>
</dbReference>
<feature type="domain" description="RNA polymerase sigma-70 region 4" evidence="7">
    <location>
        <begin position="134"/>
        <end position="172"/>
    </location>
</feature>
<dbReference type="NCBIfam" id="TIGR02937">
    <property type="entry name" value="sigma70-ECF"/>
    <property type="match status" value="1"/>
</dbReference>
<accession>A0A6L7G3R1</accession>
<dbReference type="SUPFAM" id="SSF88946">
    <property type="entry name" value="Sigma2 domain of RNA polymerase sigma factors"/>
    <property type="match status" value="1"/>
</dbReference>
<comment type="caution">
    <text evidence="8">The sequence shown here is derived from an EMBL/GenBank/DDBJ whole genome shotgun (WGS) entry which is preliminary data.</text>
</comment>
<dbReference type="PANTHER" id="PTHR43133:SF58">
    <property type="entry name" value="ECF RNA POLYMERASE SIGMA FACTOR SIGD"/>
    <property type="match status" value="1"/>
</dbReference>
<evidence type="ECO:0000256" key="1">
    <source>
        <dbReference type="ARBA" id="ARBA00010641"/>
    </source>
</evidence>